<protein>
    <submittedName>
        <fullName evidence="11">MotA/TolQ/ExbB proton channel family protein</fullName>
    </submittedName>
</protein>
<evidence type="ECO:0000256" key="4">
    <source>
        <dbReference type="ARBA" id="ARBA00022989"/>
    </source>
</evidence>
<evidence type="ECO:0000256" key="8">
    <source>
        <dbReference type="SAM" id="Phobius"/>
    </source>
</evidence>
<dbReference type="InterPro" id="IPR002898">
    <property type="entry name" value="MotA_ExbB_proton_chnl"/>
</dbReference>
<feature type="transmembrane region" description="Helical" evidence="8">
    <location>
        <begin position="273"/>
        <end position="294"/>
    </location>
</feature>
<dbReference type="RefSeq" id="WP_265616386.1">
    <property type="nucleotide sequence ID" value="NZ_JAPFRD010000005.1"/>
</dbReference>
<evidence type="ECO:0000256" key="9">
    <source>
        <dbReference type="SAM" id="SignalP"/>
    </source>
</evidence>
<dbReference type="InterPro" id="IPR050790">
    <property type="entry name" value="ExbB/TolQ_transport"/>
</dbReference>
<dbReference type="PIRSF" id="PIRSF037714">
    <property type="entry name" value="TolR"/>
    <property type="match status" value="1"/>
</dbReference>
<evidence type="ECO:0000256" key="3">
    <source>
        <dbReference type="ARBA" id="ARBA00022692"/>
    </source>
</evidence>
<evidence type="ECO:0000259" key="10">
    <source>
        <dbReference type="Pfam" id="PF01618"/>
    </source>
</evidence>
<comment type="similarity">
    <text evidence="6">Belongs to the exbB/tolQ family.</text>
</comment>
<evidence type="ECO:0000256" key="7">
    <source>
        <dbReference type="SAM" id="Coils"/>
    </source>
</evidence>
<reference evidence="11" key="1">
    <citation type="submission" date="2022-11" db="EMBL/GenBank/DDBJ databases">
        <title>Alteromonas sp. nov., isolated from sea water of the Qingdao.</title>
        <authorList>
            <person name="Wang Q."/>
        </authorList>
    </citation>
    <scope>NUCLEOTIDE SEQUENCE</scope>
    <source>
        <strain evidence="11">ASW11-7</strain>
    </source>
</reference>
<evidence type="ECO:0000313" key="11">
    <source>
        <dbReference type="EMBL" id="MCW8107686.1"/>
    </source>
</evidence>
<accession>A0ABT3P6I0</accession>
<dbReference type="Pfam" id="PF01618">
    <property type="entry name" value="MotA_ExbB"/>
    <property type="match status" value="1"/>
</dbReference>
<keyword evidence="3 8" id="KW-0812">Transmembrane</keyword>
<feature type="chain" id="PRO_5046035735" evidence="9">
    <location>
        <begin position="24"/>
        <end position="452"/>
    </location>
</feature>
<proteinExistence type="inferred from homology"/>
<evidence type="ECO:0000256" key="5">
    <source>
        <dbReference type="ARBA" id="ARBA00023136"/>
    </source>
</evidence>
<evidence type="ECO:0000313" key="12">
    <source>
        <dbReference type="Proteomes" id="UP001142810"/>
    </source>
</evidence>
<keyword evidence="9" id="KW-0732">Signal</keyword>
<comment type="caution">
    <text evidence="11">The sequence shown here is derived from an EMBL/GenBank/DDBJ whole genome shotgun (WGS) entry which is preliminary data.</text>
</comment>
<feature type="transmembrane region" description="Helical" evidence="8">
    <location>
        <begin position="361"/>
        <end position="385"/>
    </location>
</feature>
<dbReference type="PANTHER" id="PTHR30625:SF11">
    <property type="entry name" value="MOTA_TOLQ_EXBB PROTON CHANNEL DOMAIN-CONTAINING PROTEIN"/>
    <property type="match status" value="1"/>
</dbReference>
<keyword evidence="4 8" id="KW-1133">Transmembrane helix</keyword>
<feature type="transmembrane region" description="Helical" evidence="8">
    <location>
        <begin position="397"/>
        <end position="419"/>
    </location>
</feature>
<keyword evidence="2" id="KW-1003">Cell membrane</keyword>
<organism evidence="11 12">
    <name type="scientific">Alteromonas aquimaris</name>
    <dbReference type="NCBI Taxonomy" id="2998417"/>
    <lineage>
        <taxon>Bacteria</taxon>
        <taxon>Pseudomonadati</taxon>
        <taxon>Pseudomonadota</taxon>
        <taxon>Gammaproteobacteria</taxon>
        <taxon>Alteromonadales</taxon>
        <taxon>Alteromonadaceae</taxon>
        <taxon>Alteromonas/Salinimonas group</taxon>
        <taxon>Alteromonas</taxon>
    </lineage>
</organism>
<gene>
    <name evidence="11" type="ORF">OPS25_04105</name>
</gene>
<keyword evidence="6" id="KW-0813">Transport</keyword>
<dbReference type="InterPro" id="IPR017270">
    <property type="entry name" value="MotA/TolQ/ExbB-rel"/>
</dbReference>
<evidence type="ECO:0000256" key="1">
    <source>
        <dbReference type="ARBA" id="ARBA00004651"/>
    </source>
</evidence>
<dbReference type="PANTHER" id="PTHR30625">
    <property type="entry name" value="PROTEIN TOLQ"/>
    <property type="match status" value="1"/>
</dbReference>
<keyword evidence="5 8" id="KW-0472">Membrane</keyword>
<keyword evidence="6" id="KW-0653">Protein transport</keyword>
<sequence length="452" mass="48780">MKIMFKSLITAASLAVLSSGAYAQDAVSLKSLLEQVKQNRVSEARINEQREAEFRSERADKQALLKKAQADLKAEQGRGDRLQKQFADNDIKLNEKAAELDQATGQLGEMFGVVRQAASEANGRISTSIVSAQFPGRSEFLAEMSEESKGLPNIKELEDLWFSLQTEMTEGGQVVRFSTEVVNLDGGSSEQEIVRVGTFNLVGTDGYLTYDTENNVVQPLGRQPDNYLVDSAQELLEAKSGFVPFYADPSQGAILGLLKQKATWEERYHAGGVVGYTITVMLVIGLLIGIYKLVTLSIASSKINSQLKNPGNPSSGNPLGRILKVYHENKGADAENLELKLDEAILRELPSIESGINVIKIFAAIAPLLGLLGTVLGMIATFQTITLFGTGDPRMMAGSISMALVTTAQGIIAALPLILTHSIVASRSKSIVHILDEQTAGIVAAHSESERV</sequence>
<comment type="subcellular location">
    <subcellularLocation>
        <location evidence="1">Cell membrane</location>
        <topology evidence="1">Multi-pass membrane protein</topology>
    </subcellularLocation>
    <subcellularLocation>
        <location evidence="6">Membrane</location>
        <topology evidence="6">Multi-pass membrane protein</topology>
    </subcellularLocation>
</comment>
<name>A0ABT3P6I0_9ALTE</name>
<feature type="signal peptide" evidence="9">
    <location>
        <begin position="1"/>
        <end position="23"/>
    </location>
</feature>
<dbReference type="Proteomes" id="UP001142810">
    <property type="component" value="Unassembled WGS sequence"/>
</dbReference>
<evidence type="ECO:0000256" key="2">
    <source>
        <dbReference type="ARBA" id="ARBA00022475"/>
    </source>
</evidence>
<dbReference type="EMBL" id="JAPFRD010000005">
    <property type="protein sequence ID" value="MCW8107686.1"/>
    <property type="molecule type" value="Genomic_DNA"/>
</dbReference>
<keyword evidence="7" id="KW-0175">Coiled coil</keyword>
<feature type="domain" description="MotA/TolQ/ExbB proton channel" evidence="10">
    <location>
        <begin position="318"/>
        <end position="436"/>
    </location>
</feature>
<evidence type="ECO:0000256" key="6">
    <source>
        <dbReference type="RuleBase" id="RU004057"/>
    </source>
</evidence>
<keyword evidence="12" id="KW-1185">Reference proteome</keyword>
<feature type="coiled-coil region" evidence="7">
    <location>
        <begin position="58"/>
        <end position="85"/>
    </location>
</feature>